<sequence>MPPAGANWNPLLERTELAAKALDGLCTIGGTTAGAAAYLKIVASVSDLVVQDLRKIRANKEQLSLILTRIHEIICVLVEFCTDDDSDVQLSESPELLNAVASFSETLQKLDRQLRSQEEKPGLIQRLFKPQEHLSRLEECKTELDETLRVFTLRSTYNSVHDIEQLQVEAERKHIELLKLISTTDHVSDGASSEQRSLQSSTRSIYLPSAPQVFHGRQPEVDTALAILLDPAPRIAILGPGGIGKTAFAKFLLHHPSTAEKYTQTTDAGRTVEHRYFVSCEAAPTLADLVLAVAKVLGVDMRGGPATILGAVYRALTALKGTPVLLVLDNFETPWEPTDVRPKVEGFLAKLAEMQHVALLVTMRGQERPSSVQWSRPFLAPLNPLDTDAAVQIFDDIVGVSDLDPSVEEQRSLGQLLVLTGNVPLAVTLMAHASIFEGCTAVLRRYEADSQATLLSDGFDRGSSLELSLRVSLSSPRLKSSPGALQLLSLLSLLPDGTTEADLIASKTPIINLLHSKTALLRTSLAYMQTGRLRVLPPIRELISRLHPPTFPVVNPLRVYLCAFVEHWKRFALPADQIIYQLIANTANITSLLKFSLTVVSKDDELKDVIMNILTLGRYTGRYFNRSSPLIPLLPPFLERLDDDELWGRYTRDILLHAKSADEVERLVEEGCRRLARVGEIQEQTQIHDVACSFYLRRGDYPSALRHAYAQIDIGQTDRHFFYANCRLAMLHNYMGKYRLALDYAQKAQSHAQNMGNFSRETVALIQEATALAALGSFSRASELAALAHRLVIASGLSGSRDELEVLDLQGTIGLYKTDYPACRKANEAVVRIAAVDAGGVLYEVNSIVAIASIDVTTGALSSEAEVVAALERPRQVFAANNYPRGAGICDAVLGKYLLLNGDEPRALRVYDKVARLAVPGMVDEDYTHTLRALGDISLHPSRDVSVCRRRATVYLAFAGKHGSVREICWAFRLLGDIFRIEADVDTASTLFELALEEFTRMGVYHGRADCLVRLAEMGPSDKARIRLPEAKEMYSKAGLAVSATKIVNQLLERQSTRRQGIIAM</sequence>
<dbReference type="Gene3D" id="3.40.50.300">
    <property type="entry name" value="P-loop containing nucleotide triphosphate hydrolases"/>
    <property type="match status" value="1"/>
</dbReference>
<organism evidence="1 2">
    <name type="scientific">Mycena chlorophos</name>
    <name type="common">Agaric fungus</name>
    <name type="synonym">Agaricus chlorophos</name>
    <dbReference type="NCBI Taxonomy" id="658473"/>
    <lineage>
        <taxon>Eukaryota</taxon>
        <taxon>Fungi</taxon>
        <taxon>Dikarya</taxon>
        <taxon>Basidiomycota</taxon>
        <taxon>Agaricomycotina</taxon>
        <taxon>Agaricomycetes</taxon>
        <taxon>Agaricomycetidae</taxon>
        <taxon>Agaricales</taxon>
        <taxon>Marasmiineae</taxon>
        <taxon>Mycenaceae</taxon>
        <taxon>Mycena</taxon>
    </lineage>
</organism>
<proteinExistence type="predicted"/>
<evidence type="ECO:0000313" key="1">
    <source>
        <dbReference type="EMBL" id="KAF7318150.1"/>
    </source>
</evidence>
<evidence type="ECO:0000313" key="2">
    <source>
        <dbReference type="Proteomes" id="UP000613580"/>
    </source>
</evidence>
<reference evidence="1" key="1">
    <citation type="submission" date="2020-05" db="EMBL/GenBank/DDBJ databases">
        <title>Mycena genomes resolve the evolution of fungal bioluminescence.</title>
        <authorList>
            <person name="Tsai I.J."/>
        </authorList>
    </citation>
    <scope>NUCLEOTIDE SEQUENCE</scope>
    <source>
        <strain evidence="1">110903Hualien_Pintung</strain>
    </source>
</reference>
<dbReference type="Proteomes" id="UP000613580">
    <property type="component" value="Unassembled WGS sequence"/>
</dbReference>
<dbReference type="PANTHER" id="PTHR47691:SF3">
    <property type="entry name" value="HTH-TYPE TRANSCRIPTIONAL REGULATOR RV0890C-RELATED"/>
    <property type="match status" value="1"/>
</dbReference>
<dbReference type="InterPro" id="IPR059179">
    <property type="entry name" value="MLKL-like_MCAfunc"/>
</dbReference>
<comment type="caution">
    <text evidence="1">The sequence shown here is derived from an EMBL/GenBank/DDBJ whole genome shotgun (WGS) entry which is preliminary data.</text>
</comment>
<protein>
    <submittedName>
        <fullName evidence="1">AAA domain-containing protein</fullName>
    </submittedName>
</protein>
<dbReference type="OrthoDB" id="1534087at2759"/>
<dbReference type="InterPro" id="IPR027417">
    <property type="entry name" value="P-loop_NTPase"/>
</dbReference>
<dbReference type="EMBL" id="JACAZE010000004">
    <property type="protein sequence ID" value="KAF7318150.1"/>
    <property type="molecule type" value="Genomic_DNA"/>
</dbReference>
<dbReference type="PANTHER" id="PTHR47691">
    <property type="entry name" value="REGULATOR-RELATED"/>
    <property type="match status" value="1"/>
</dbReference>
<dbReference type="InterPro" id="IPR011990">
    <property type="entry name" value="TPR-like_helical_dom_sf"/>
</dbReference>
<dbReference type="GO" id="GO:0007166">
    <property type="term" value="P:cell surface receptor signaling pathway"/>
    <property type="evidence" value="ECO:0007669"/>
    <property type="project" value="InterPro"/>
</dbReference>
<dbReference type="SUPFAM" id="SSF48452">
    <property type="entry name" value="TPR-like"/>
    <property type="match status" value="2"/>
</dbReference>
<keyword evidence="2" id="KW-1185">Reference proteome</keyword>
<dbReference type="Gene3D" id="1.20.930.20">
    <property type="entry name" value="Adaptor protein Cbl, N-terminal domain"/>
    <property type="match status" value="1"/>
</dbReference>
<name>A0A8H6TIF3_MYCCL</name>
<dbReference type="Gene3D" id="1.25.40.10">
    <property type="entry name" value="Tetratricopeptide repeat domain"/>
    <property type="match status" value="1"/>
</dbReference>
<dbReference type="SUPFAM" id="SSF52540">
    <property type="entry name" value="P-loop containing nucleoside triphosphate hydrolases"/>
    <property type="match status" value="1"/>
</dbReference>
<gene>
    <name evidence="1" type="ORF">HMN09_00323100</name>
</gene>
<dbReference type="CDD" id="cd21037">
    <property type="entry name" value="MLKL_NTD"/>
    <property type="match status" value="1"/>
</dbReference>
<dbReference type="InterPro" id="IPR036537">
    <property type="entry name" value="Adaptor_Cbl_N_dom_sf"/>
</dbReference>
<dbReference type="PRINTS" id="PR00364">
    <property type="entry name" value="DISEASERSIST"/>
</dbReference>
<dbReference type="AlphaFoldDB" id="A0A8H6TIF3"/>
<accession>A0A8H6TIF3</accession>